<protein>
    <submittedName>
        <fullName evidence="7">YihY/virulence factor BrkB family protein</fullName>
    </submittedName>
</protein>
<dbReference type="Proteomes" id="UP000616346">
    <property type="component" value="Unassembled WGS sequence"/>
</dbReference>
<dbReference type="PANTHER" id="PTHR30213">
    <property type="entry name" value="INNER MEMBRANE PROTEIN YHJD"/>
    <property type="match status" value="1"/>
</dbReference>
<evidence type="ECO:0000313" key="8">
    <source>
        <dbReference type="Proteomes" id="UP000616346"/>
    </source>
</evidence>
<evidence type="ECO:0000256" key="6">
    <source>
        <dbReference type="SAM" id="Phobius"/>
    </source>
</evidence>
<proteinExistence type="predicted"/>
<comment type="caution">
    <text evidence="7">The sequence shown here is derived from an EMBL/GenBank/DDBJ whole genome shotgun (WGS) entry which is preliminary data.</text>
</comment>
<name>A0ABR8V7F3_9BACT</name>
<dbReference type="Pfam" id="PF03631">
    <property type="entry name" value="Virul_fac_BrkB"/>
    <property type="match status" value="1"/>
</dbReference>
<dbReference type="InterPro" id="IPR017039">
    <property type="entry name" value="Virul_fac_BrkB"/>
</dbReference>
<keyword evidence="8" id="KW-1185">Reference proteome</keyword>
<sequence length="437" mass="50971">MKKATIRYWLQFLSNGIWRITEDEVTPVQRRLYACIKIIILSVRQFLNDRVLVRASALTYSTLLSIIPILALLFAIARGFGFDSFVETMFRSNVTEEQAELVISWINSYLEHAQSGIFIGVGLIMLLWTVYNLIDNIELSFNTIWQVKYPRTMFRQITDYFSMMLLFPILIVVSGGLTIFMTTYLKEMENFLLLAPVIKFFIRLIPYMLIWGMFIGMYVFIPNTKVRLSHAWFPGILAGSAFQAFQYIYVNSQIWISNYNAIYGSFAAIPMFLLWTQISWTICLFGAEMSYVSQNLASFNFGKETENISRRFHDFFCTIILSAICKRFEEGKSPYTAERISREHKIPIRLTKRILYELQDMQLIYETVNERKEQDVSYIPGVDINQLTVGMLLAKLDANGSEDFKIDRNLYSDSWEALIKAREDFTRKNNLILLKDL</sequence>
<keyword evidence="2" id="KW-1003">Cell membrane</keyword>
<feature type="transmembrane region" description="Helical" evidence="6">
    <location>
        <begin position="200"/>
        <end position="220"/>
    </location>
</feature>
<dbReference type="NCBIfam" id="TIGR00765">
    <property type="entry name" value="yihY_not_rbn"/>
    <property type="match status" value="1"/>
</dbReference>
<comment type="subcellular location">
    <subcellularLocation>
        <location evidence="1">Cell membrane</location>
        <topology evidence="1">Multi-pass membrane protein</topology>
    </subcellularLocation>
</comment>
<dbReference type="PANTHER" id="PTHR30213:SF0">
    <property type="entry name" value="UPF0761 MEMBRANE PROTEIN YIHY"/>
    <property type="match status" value="1"/>
</dbReference>
<keyword evidence="4 6" id="KW-1133">Transmembrane helix</keyword>
<feature type="transmembrane region" description="Helical" evidence="6">
    <location>
        <begin position="115"/>
        <end position="134"/>
    </location>
</feature>
<gene>
    <name evidence="7" type="ORF">H9626_00460</name>
</gene>
<feature type="transmembrane region" description="Helical" evidence="6">
    <location>
        <begin position="160"/>
        <end position="180"/>
    </location>
</feature>
<keyword evidence="3 6" id="KW-0812">Transmembrane</keyword>
<dbReference type="RefSeq" id="WP_191709226.1">
    <property type="nucleotide sequence ID" value="NZ_JACSPQ010000001.1"/>
</dbReference>
<evidence type="ECO:0000256" key="2">
    <source>
        <dbReference type="ARBA" id="ARBA00022475"/>
    </source>
</evidence>
<dbReference type="EMBL" id="JACSPQ010000001">
    <property type="protein sequence ID" value="MBD8000702.1"/>
    <property type="molecule type" value="Genomic_DNA"/>
</dbReference>
<evidence type="ECO:0000256" key="4">
    <source>
        <dbReference type="ARBA" id="ARBA00022989"/>
    </source>
</evidence>
<reference evidence="7 8" key="1">
    <citation type="submission" date="2020-08" db="EMBL/GenBank/DDBJ databases">
        <title>A Genomic Blueprint of the Chicken Gut Microbiome.</title>
        <authorList>
            <person name="Gilroy R."/>
            <person name="Ravi A."/>
            <person name="Getino M."/>
            <person name="Pursley I."/>
            <person name="Horton D.L."/>
            <person name="Alikhan N.-F."/>
            <person name="Baker D."/>
            <person name="Gharbi K."/>
            <person name="Hall N."/>
            <person name="Watson M."/>
            <person name="Adriaenssens E.M."/>
            <person name="Foster-Nyarko E."/>
            <person name="Jarju S."/>
            <person name="Secka A."/>
            <person name="Antonio M."/>
            <person name="Oren A."/>
            <person name="Chaudhuri R."/>
            <person name="La Ragione R.M."/>
            <person name="Hildebrand F."/>
            <person name="Pallen M.J."/>
        </authorList>
    </citation>
    <scope>NUCLEOTIDE SEQUENCE [LARGE SCALE GENOMIC DNA]</scope>
    <source>
        <strain evidence="7 8">Sa1YUN3</strain>
    </source>
</reference>
<evidence type="ECO:0000256" key="3">
    <source>
        <dbReference type="ARBA" id="ARBA00022692"/>
    </source>
</evidence>
<evidence type="ECO:0000313" key="7">
    <source>
        <dbReference type="EMBL" id="MBD8000702.1"/>
    </source>
</evidence>
<feature type="transmembrane region" description="Helical" evidence="6">
    <location>
        <begin position="51"/>
        <end position="77"/>
    </location>
</feature>
<organism evidence="7 8">
    <name type="scientific">Phocaeicola faecium</name>
    <dbReference type="NCBI Taxonomy" id="2762213"/>
    <lineage>
        <taxon>Bacteria</taxon>
        <taxon>Pseudomonadati</taxon>
        <taxon>Bacteroidota</taxon>
        <taxon>Bacteroidia</taxon>
        <taxon>Bacteroidales</taxon>
        <taxon>Bacteroidaceae</taxon>
        <taxon>Phocaeicola</taxon>
    </lineage>
</organism>
<evidence type="ECO:0000256" key="1">
    <source>
        <dbReference type="ARBA" id="ARBA00004651"/>
    </source>
</evidence>
<accession>A0ABR8V7F3</accession>
<feature type="transmembrane region" description="Helical" evidence="6">
    <location>
        <begin position="262"/>
        <end position="287"/>
    </location>
</feature>
<keyword evidence="5 6" id="KW-0472">Membrane</keyword>
<evidence type="ECO:0000256" key="5">
    <source>
        <dbReference type="ARBA" id="ARBA00023136"/>
    </source>
</evidence>
<feature type="transmembrane region" description="Helical" evidence="6">
    <location>
        <begin position="232"/>
        <end position="250"/>
    </location>
</feature>